<sequence>MTSPSRVASRVERQPAVRALARVGLAAIGILHILIGVIALAVAFGAGGSADQSGALQALVAVPGGLFVLWAVIVGLVFLAVWQILQAITAHKPGQKVTEVVKCIVYAALAGIAVSIAAGGRNDASSSEKSMSAQLLAMPGGVFLLAGIGIAIVVAGIVFAVNGLTHRFERDLRLPPNRWATITTTLGRVGYVSKGVALVIVGGLVVFGALTSDPEKAGGLDGSLKALTEVPFGVVLLILIALGLVAYGAFWCVRAYASRLAEP</sequence>
<feature type="domain" description="DUF1206" evidence="2">
    <location>
        <begin position="100"/>
        <end position="165"/>
    </location>
</feature>
<dbReference type="EMBL" id="JACCBJ010000001">
    <property type="protein sequence ID" value="NYD72896.1"/>
    <property type="molecule type" value="Genomic_DNA"/>
</dbReference>
<protein>
    <submittedName>
        <fullName evidence="3">Putative membrane protein YhdT</fullName>
    </submittedName>
</protein>
<evidence type="ECO:0000313" key="4">
    <source>
        <dbReference type="Proteomes" id="UP000589620"/>
    </source>
</evidence>
<feature type="transmembrane region" description="Helical" evidence="1">
    <location>
        <begin position="230"/>
        <end position="253"/>
    </location>
</feature>
<feature type="transmembrane region" description="Helical" evidence="1">
    <location>
        <begin position="103"/>
        <end position="120"/>
    </location>
</feature>
<reference evidence="3 4" key="1">
    <citation type="submission" date="2020-07" db="EMBL/GenBank/DDBJ databases">
        <title>Sequencing the genomes of 1000 actinobacteria strains.</title>
        <authorList>
            <person name="Klenk H.-P."/>
        </authorList>
    </citation>
    <scope>NUCLEOTIDE SEQUENCE [LARGE SCALE GENOMIC DNA]</scope>
    <source>
        <strain evidence="3 4">DSM 23871</strain>
    </source>
</reference>
<name>A0A852SV16_9MICO</name>
<proteinExistence type="predicted"/>
<dbReference type="InterPro" id="IPR009597">
    <property type="entry name" value="DUF1206"/>
</dbReference>
<organism evidence="3 4">
    <name type="scientific">Leifsonia soli</name>
    <dbReference type="NCBI Taxonomy" id="582665"/>
    <lineage>
        <taxon>Bacteria</taxon>
        <taxon>Bacillati</taxon>
        <taxon>Actinomycetota</taxon>
        <taxon>Actinomycetes</taxon>
        <taxon>Micrococcales</taxon>
        <taxon>Microbacteriaceae</taxon>
        <taxon>Leifsonia</taxon>
    </lineage>
</organism>
<feature type="transmembrane region" description="Helical" evidence="1">
    <location>
        <begin position="58"/>
        <end position="82"/>
    </location>
</feature>
<feature type="transmembrane region" description="Helical" evidence="1">
    <location>
        <begin position="20"/>
        <end position="46"/>
    </location>
</feature>
<feature type="domain" description="DUF1206" evidence="2">
    <location>
        <begin position="23"/>
        <end position="89"/>
    </location>
</feature>
<feature type="transmembrane region" description="Helical" evidence="1">
    <location>
        <begin position="186"/>
        <end position="210"/>
    </location>
</feature>
<keyword evidence="1" id="KW-0472">Membrane</keyword>
<dbReference type="AlphaFoldDB" id="A0A852SV16"/>
<comment type="caution">
    <text evidence="3">The sequence shown here is derived from an EMBL/GenBank/DDBJ whole genome shotgun (WGS) entry which is preliminary data.</text>
</comment>
<keyword evidence="1" id="KW-0812">Transmembrane</keyword>
<evidence type="ECO:0000313" key="3">
    <source>
        <dbReference type="EMBL" id="NYD72896.1"/>
    </source>
</evidence>
<dbReference type="Proteomes" id="UP000589620">
    <property type="component" value="Unassembled WGS sequence"/>
</dbReference>
<evidence type="ECO:0000256" key="1">
    <source>
        <dbReference type="SAM" id="Phobius"/>
    </source>
</evidence>
<keyword evidence="1" id="KW-1133">Transmembrane helix</keyword>
<dbReference type="Pfam" id="PF06724">
    <property type="entry name" value="DUF1206"/>
    <property type="match status" value="3"/>
</dbReference>
<feature type="transmembrane region" description="Helical" evidence="1">
    <location>
        <begin position="140"/>
        <end position="165"/>
    </location>
</feature>
<keyword evidence="4" id="KW-1185">Reference proteome</keyword>
<accession>A0A852SV16</accession>
<evidence type="ECO:0000259" key="2">
    <source>
        <dbReference type="Pfam" id="PF06724"/>
    </source>
</evidence>
<feature type="domain" description="DUF1206" evidence="2">
    <location>
        <begin position="189"/>
        <end position="256"/>
    </location>
</feature>
<gene>
    <name evidence="3" type="ORF">BJ963_000415</name>
</gene>
<dbReference type="RefSeq" id="WP_179454263.1">
    <property type="nucleotide sequence ID" value="NZ_BAAAPX010000001.1"/>
</dbReference>